<dbReference type="SMART" id="SM00382">
    <property type="entry name" value="AAA"/>
    <property type="match status" value="1"/>
</dbReference>
<dbReference type="PANTHER" id="PTHR43875">
    <property type="entry name" value="MALTODEXTRIN IMPORT ATP-BINDING PROTEIN MSMX"/>
    <property type="match status" value="1"/>
</dbReference>
<dbReference type="InterPro" id="IPR003593">
    <property type="entry name" value="AAA+_ATPase"/>
</dbReference>
<keyword evidence="4" id="KW-0547">Nucleotide-binding</keyword>
<dbReference type="AlphaFoldDB" id="A0A369TBE7"/>
<evidence type="ECO:0000256" key="2">
    <source>
        <dbReference type="ARBA" id="ARBA00022448"/>
    </source>
</evidence>
<dbReference type="InterPro" id="IPR012340">
    <property type="entry name" value="NA-bd_OB-fold"/>
</dbReference>
<dbReference type="Gene3D" id="2.40.50.140">
    <property type="entry name" value="Nucleic acid-binding proteins"/>
    <property type="match status" value="1"/>
</dbReference>
<accession>A0A369TBE7</accession>
<keyword evidence="2" id="KW-0813">Transport</keyword>
<comment type="caution">
    <text evidence="9">The sequence shown here is derived from an EMBL/GenBank/DDBJ whole genome shotgun (WGS) entry which is preliminary data.</text>
</comment>
<evidence type="ECO:0000256" key="3">
    <source>
        <dbReference type="ARBA" id="ARBA00022475"/>
    </source>
</evidence>
<protein>
    <submittedName>
        <fullName evidence="9">ABC transporter ATP-binding protein</fullName>
    </submittedName>
</protein>
<evidence type="ECO:0000313" key="10">
    <source>
        <dbReference type="Proteomes" id="UP000253941"/>
    </source>
</evidence>
<dbReference type="GO" id="GO:0005524">
    <property type="term" value="F:ATP binding"/>
    <property type="evidence" value="ECO:0007669"/>
    <property type="project" value="UniProtKB-KW"/>
</dbReference>
<keyword evidence="10" id="KW-1185">Reference proteome</keyword>
<proteinExistence type="inferred from homology"/>
<dbReference type="InterPro" id="IPR008995">
    <property type="entry name" value="Mo/tungstate-bd_C_term_dom"/>
</dbReference>
<dbReference type="CDD" id="cd03259">
    <property type="entry name" value="ABC_Carb_Solutes_like"/>
    <property type="match status" value="1"/>
</dbReference>
<dbReference type="GO" id="GO:0015408">
    <property type="term" value="F:ABC-type ferric iron transporter activity"/>
    <property type="evidence" value="ECO:0007669"/>
    <property type="project" value="InterPro"/>
</dbReference>
<dbReference type="EMBL" id="QPMH01000033">
    <property type="protein sequence ID" value="RDD60256.1"/>
    <property type="molecule type" value="Genomic_DNA"/>
</dbReference>
<dbReference type="Gene3D" id="2.40.50.100">
    <property type="match status" value="1"/>
</dbReference>
<dbReference type="Proteomes" id="UP000253941">
    <property type="component" value="Unassembled WGS sequence"/>
</dbReference>
<gene>
    <name evidence="9" type="ORF">DRB17_19065</name>
</gene>
<reference evidence="9 10" key="1">
    <citation type="submission" date="2018-07" db="EMBL/GenBank/DDBJ databases">
        <title>Venubactetium sediminum gen. nov., sp. nov., isolated from a marine solar saltern.</title>
        <authorList>
            <person name="Wang S."/>
        </authorList>
    </citation>
    <scope>NUCLEOTIDE SEQUENCE [LARGE SCALE GENOMIC DNA]</scope>
    <source>
        <strain evidence="9 10">WD2A32</strain>
    </source>
</reference>
<dbReference type="InterPro" id="IPR003439">
    <property type="entry name" value="ABC_transporter-like_ATP-bd"/>
</dbReference>
<evidence type="ECO:0000256" key="6">
    <source>
        <dbReference type="ARBA" id="ARBA00022967"/>
    </source>
</evidence>
<dbReference type="InterPro" id="IPR015853">
    <property type="entry name" value="ABC_transpr_FbpC"/>
</dbReference>
<dbReference type="SUPFAM" id="SSF52540">
    <property type="entry name" value="P-loop containing nucleoside triphosphate hydrolases"/>
    <property type="match status" value="1"/>
</dbReference>
<sequence>MSLALENVGKTVGHETHIADIDLTMEPGRFYVLLGPTLAGKTTLMRLMAGLDRPTSGRVLVDGGDVTGTPVRKRNVAMVYQQFINYPSFTVYDNIASPLRRAGLSRDEVDRRVRESAETLKLGNLLDRLPGELSGGQQQRTALARALVKDAGLLLLDEPLVNLDYKLREELRVELRQIFSRRSAVVVYATTEPSEALIMGGDTVVLSEGRLLQHGATHDVYHHPASMQVGRSFSDPPMNFIPGEVVGGEAWLGGGRIRLPLSGHLAEIAPGRYSFGVRANHLGVVRNRQDDIAFAASVELSEISGSETFVHVDVDGTAWVVQEEGVHSLGLGENIEVFVNPRNVYAFDANGWLVASPPRPGAREAAE</sequence>
<keyword evidence="7" id="KW-0472">Membrane</keyword>
<evidence type="ECO:0000256" key="5">
    <source>
        <dbReference type="ARBA" id="ARBA00022840"/>
    </source>
</evidence>
<dbReference type="Pfam" id="PF00005">
    <property type="entry name" value="ABC_tran"/>
    <property type="match status" value="1"/>
</dbReference>
<evidence type="ECO:0000256" key="7">
    <source>
        <dbReference type="ARBA" id="ARBA00023136"/>
    </source>
</evidence>
<evidence type="ECO:0000313" key="9">
    <source>
        <dbReference type="EMBL" id="RDD60256.1"/>
    </source>
</evidence>
<evidence type="ECO:0000259" key="8">
    <source>
        <dbReference type="PROSITE" id="PS50893"/>
    </source>
</evidence>
<dbReference type="RefSeq" id="WP_114583819.1">
    <property type="nucleotide sequence ID" value="NZ_QPMH01000033.1"/>
</dbReference>
<dbReference type="GO" id="GO:0016887">
    <property type="term" value="F:ATP hydrolysis activity"/>
    <property type="evidence" value="ECO:0007669"/>
    <property type="project" value="InterPro"/>
</dbReference>
<dbReference type="SUPFAM" id="SSF50331">
    <property type="entry name" value="MOP-like"/>
    <property type="match status" value="1"/>
</dbReference>
<name>A0A369TBE7_9PROT</name>
<organism evidence="9 10">
    <name type="scientific">Ferruginivarius sediminum</name>
    <dbReference type="NCBI Taxonomy" id="2661937"/>
    <lineage>
        <taxon>Bacteria</taxon>
        <taxon>Pseudomonadati</taxon>
        <taxon>Pseudomonadota</taxon>
        <taxon>Alphaproteobacteria</taxon>
        <taxon>Rhodospirillales</taxon>
        <taxon>Rhodospirillaceae</taxon>
        <taxon>Ferruginivarius</taxon>
    </lineage>
</organism>
<keyword evidence="3" id="KW-1003">Cell membrane</keyword>
<dbReference type="InterPro" id="IPR047641">
    <property type="entry name" value="ABC_transpr_MalK/UgpC-like"/>
</dbReference>
<keyword evidence="5 9" id="KW-0067">ATP-binding</keyword>
<dbReference type="PROSITE" id="PS50893">
    <property type="entry name" value="ABC_TRANSPORTER_2"/>
    <property type="match status" value="1"/>
</dbReference>
<evidence type="ECO:0000256" key="1">
    <source>
        <dbReference type="ARBA" id="ARBA00005417"/>
    </source>
</evidence>
<dbReference type="InterPro" id="IPR027417">
    <property type="entry name" value="P-loop_NTPase"/>
</dbReference>
<evidence type="ECO:0000256" key="4">
    <source>
        <dbReference type="ARBA" id="ARBA00022741"/>
    </source>
</evidence>
<dbReference type="PANTHER" id="PTHR43875:SF15">
    <property type="entry name" value="TREHALOSE IMPORT ATP-BINDING PROTEIN SUGC"/>
    <property type="match status" value="1"/>
</dbReference>
<feature type="domain" description="ABC transporter" evidence="8">
    <location>
        <begin position="3"/>
        <end position="233"/>
    </location>
</feature>
<keyword evidence="6" id="KW-1278">Translocase</keyword>
<dbReference type="GO" id="GO:0055052">
    <property type="term" value="C:ATP-binding cassette (ABC) transporter complex, substrate-binding subunit-containing"/>
    <property type="evidence" value="ECO:0007669"/>
    <property type="project" value="TreeGrafter"/>
</dbReference>
<dbReference type="Gene3D" id="3.40.50.300">
    <property type="entry name" value="P-loop containing nucleotide triphosphate hydrolases"/>
    <property type="match status" value="1"/>
</dbReference>
<comment type="similarity">
    <text evidence="1">Belongs to the ABC transporter superfamily.</text>
</comment>